<evidence type="ECO:0000256" key="1">
    <source>
        <dbReference type="SAM" id="Phobius"/>
    </source>
</evidence>
<dbReference type="InterPro" id="IPR009793">
    <property type="entry name" value="DUF1361"/>
</dbReference>
<keyword evidence="1" id="KW-0812">Transmembrane</keyword>
<feature type="transmembrane region" description="Helical" evidence="1">
    <location>
        <begin position="47"/>
        <end position="66"/>
    </location>
</feature>
<reference evidence="2 3" key="1">
    <citation type="submission" date="2016-08" db="EMBL/GenBank/DDBJ databases">
        <authorList>
            <person name="Seilhamer J.J."/>
        </authorList>
    </citation>
    <scope>NUCLEOTIDE SEQUENCE [LARGE SCALE GENOMIC DNA]</scope>
    <source>
        <strain evidence="2 3">A37T2</strain>
    </source>
</reference>
<name>A0A1C4DW09_9BACT</name>
<feature type="transmembrane region" description="Helical" evidence="1">
    <location>
        <begin position="149"/>
        <end position="168"/>
    </location>
</feature>
<feature type="transmembrane region" description="Helical" evidence="1">
    <location>
        <begin position="199"/>
        <end position="217"/>
    </location>
</feature>
<feature type="transmembrane region" description="Helical" evidence="1">
    <location>
        <begin position="21"/>
        <end position="41"/>
    </location>
</feature>
<dbReference type="AlphaFoldDB" id="A0A1C4DW09"/>
<keyword evidence="1" id="KW-0472">Membrane</keyword>
<keyword evidence="1" id="KW-1133">Transmembrane helix</keyword>
<feature type="transmembrane region" description="Helical" evidence="1">
    <location>
        <begin position="73"/>
        <end position="90"/>
    </location>
</feature>
<dbReference type="Proteomes" id="UP000242818">
    <property type="component" value="Unassembled WGS sequence"/>
</dbReference>
<dbReference type="RefSeq" id="WP_089712044.1">
    <property type="nucleotide sequence ID" value="NZ_FMAR01000006.1"/>
</dbReference>
<evidence type="ECO:0000313" key="2">
    <source>
        <dbReference type="EMBL" id="SCC35472.1"/>
    </source>
</evidence>
<sequence length="222" mass="26144">MSLSRLPIYETAGRQLAFLKRAAIFIFPVGLLLFRMAYTGQPNNRDMAWNLLLAFIPLLLSTWLLRSKVLQRYVWLWVPLAGCWLLFLPNAPYMLTDLYHLYDHDDVPRWFDLILLLSFAWAGLVWGNISLQQMEKFWMEKFPRTRRGVFGISILFLTGLGVYMGRYWRWNSWYLVTQPLRVGKGIADLFLHPYATREAWAFTFCMAGLLWVMQPLLRNVAP</sequence>
<proteinExistence type="predicted"/>
<dbReference type="EMBL" id="FMAR01000006">
    <property type="protein sequence ID" value="SCC35472.1"/>
    <property type="molecule type" value="Genomic_DNA"/>
</dbReference>
<gene>
    <name evidence="2" type="ORF">GA0116948_106147</name>
</gene>
<accession>A0A1C4DW09</accession>
<protein>
    <submittedName>
        <fullName evidence="2">Uncharacterized membrane protein</fullName>
    </submittedName>
</protein>
<evidence type="ECO:0000313" key="3">
    <source>
        <dbReference type="Proteomes" id="UP000242818"/>
    </source>
</evidence>
<keyword evidence="3" id="KW-1185">Reference proteome</keyword>
<feature type="transmembrane region" description="Helical" evidence="1">
    <location>
        <begin position="110"/>
        <end position="129"/>
    </location>
</feature>
<dbReference type="Pfam" id="PF07099">
    <property type="entry name" value="DUF1361"/>
    <property type="match status" value="1"/>
</dbReference>
<dbReference type="STRING" id="1335309.GA0116948_106147"/>
<organism evidence="2 3">
    <name type="scientific">Chitinophaga costaii</name>
    <dbReference type="NCBI Taxonomy" id="1335309"/>
    <lineage>
        <taxon>Bacteria</taxon>
        <taxon>Pseudomonadati</taxon>
        <taxon>Bacteroidota</taxon>
        <taxon>Chitinophagia</taxon>
        <taxon>Chitinophagales</taxon>
        <taxon>Chitinophagaceae</taxon>
        <taxon>Chitinophaga</taxon>
    </lineage>
</organism>
<dbReference type="OrthoDB" id="4540541at2"/>